<evidence type="ECO:0000313" key="3">
    <source>
        <dbReference type="Proteomes" id="UP000054845"/>
    </source>
</evidence>
<proteinExistence type="predicted"/>
<feature type="compositionally biased region" description="Polar residues" evidence="1">
    <location>
        <begin position="27"/>
        <end position="44"/>
    </location>
</feature>
<dbReference type="EMBL" id="CCYA01000260">
    <property type="protein sequence ID" value="CEH15276.1"/>
    <property type="molecule type" value="Genomic_DNA"/>
</dbReference>
<evidence type="ECO:0000256" key="1">
    <source>
        <dbReference type="SAM" id="MobiDB-lite"/>
    </source>
</evidence>
<protein>
    <submittedName>
        <fullName evidence="2">Uncharacterized protein</fullName>
    </submittedName>
</protein>
<dbReference type="AlphaFoldDB" id="A0A0P1BH62"/>
<dbReference type="Proteomes" id="UP000054845">
    <property type="component" value="Unassembled WGS sequence"/>
</dbReference>
<sequence>MAHHIVVEPEARQGPVTVPTCLRATCGSSDKSFGTPPKSQQDSAGTDGRALPCLPRVSADLDVTKTTHGGATARLIGGLPTTA</sequence>
<organism evidence="2 3">
    <name type="scientific">Ceraceosorus bombacis</name>
    <dbReference type="NCBI Taxonomy" id="401625"/>
    <lineage>
        <taxon>Eukaryota</taxon>
        <taxon>Fungi</taxon>
        <taxon>Dikarya</taxon>
        <taxon>Basidiomycota</taxon>
        <taxon>Ustilaginomycotina</taxon>
        <taxon>Exobasidiomycetes</taxon>
        <taxon>Ceraceosorales</taxon>
        <taxon>Ceraceosoraceae</taxon>
        <taxon>Ceraceosorus</taxon>
    </lineage>
</organism>
<reference evidence="2 3" key="1">
    <citation type="submission" date="2014-09" db="EMBL/GenBank/DDBJ databases">
        <authorList>
            <person name="Magalhaes I.L.F."/>
            <person name="Oliveira U."/>
            <person name="Santos F.R."/>
            <person name="Vidigal T.H.D.A."/>
            <person name="Brescovit A.D."/>
            <person name="Santos A.J."/>
        </authorList>
    </citation>
    <scope>NUCLEOTIDE SEQUENCE [LARGE SCALE GENOMIC DNA]</scope>
</reference>
<evidence type="ECO:0000313" key="2">
    <source>
        <dbReference type="EMBL" id="CEH15276.1"/>
    </source>
</evidence>
<keyword evidence="3" id="KW-1185">Reference proteome</keyword>
<name>A0A0P1BH62_9BASI</name>
<accession>A0A0P1BH62</accession>
<feature type="region of interest" description="Disordered" evidence="1">
    <location>
        <begin position="27"/>
        <end position="51"/>
    </location>
</feature>